<gene>
    <name evidence="1" type="ORF">B0T23DRAFT_408814</name>
</gene>
<accession>A0AAJ0HY36</accession>
<dbReference type="AlphaFoldDB" id="A0AAJ0HY36"/>
<sequence>MHGGGMIFVPPTAQLQLRCLKLPSSSRKVVGAHPSQLDSRRSTFFLAALIRSCTVYSLARSAQGRIGRWCEAAGPGKKHQNLAENHLRISLGRRITIIERDLGPILVARRQIANPSNPSLRAQAQPFRSAYTEPIYPSIPFAATFTPSPWVFTSTYTALVFLIQKSEVTGYVDLTPRPAVVISPMSNYPCMIGMSPSKDNNITTILN</sequence>
<evidence type="ECO:0000313" key="2">
    <source>
        <dbReference type="Proteomes" id="UP001285908"/>
    </source>
</evidence>
<organism evidence="1 2">
    <name type="scientific">Neurospora hispaniola</name>
    <dbReference type="NCBI Taxonomy" id="588809"/>
    <lineage>
        <taxon>Eukaryota</taxon>
        <taxon>Fungi</taxon>
        <taxon>Dikarya</taxon>
        <taxon>Ascomycota</taxon>
        <taxon>Pezizomycotina</taxon>
        <taxon>Sordariomycetes</taxon>
        <taxon>Sordariomycetidae</taxon>
        <taxon>Sordariales</taxon>
        <taxon>Sordariaceae</taxon>
        <taxon>Neurospora</taxon>
    </lineage>
</organism>
<keyword evidence="2" id="KW-1185">Reference proteome</keyword>
<dbReference type="RefSeq" id="XP_062687893.1">
    <property type="nucleotide sequence ID" value="XM_062839333.1"/>
</dbReference>
<dbReference type="Proteomes" id="UP001285908">
    <property type="component" value="Unassembled WGS sequence"/>
</dbReference>
<evidence type="ECO:0000313" key="1">
    <source>
        <dbReference type="EMBL" id="KAK3484839.1"/>
    </source>
</evidence>
<protein>
    <submittedName>
        <fullName evidence="1">Uncharacterized protein</fullName>
    </submittedName>
</protein>
<dbReference type="EMBL" id="JAULSX010000013">
    <property type="protein sequence ID" value="KAK3484839.1"/>
    <property type="molecule type" value="Genomic_DNA"/>
</dbReference>
<reference evidence="1 2" key="1">
    <citation type="journal article" date="2023" name="Mol. Phylogenet. Evol.">
        <title>Genome-scale phylogeny and comparative genomics of the fungal order Sordariales.</title>
        <authorList>
            <person name="Hensen N."/>
            <person name="Bonometti L."/>
            <person name="Westerberg I."/>
            <person name="Brannstrom I.O."/>
            <person name="Guillou S."/>
            <person name="Cros-Aarteil S."/>
            <person name="Calhoun S."/>
            <person name="Haridas S."/>
            <person name="Kuo A."/>
            <person name="Mondo S."/>
            <person name="Pangilinan J."/>
            <person name="Riley R."/>
            <person name="LaButti K."/>
            <person name="Andreopoulos B."/>
            <person name="Lipzen A."/>
            <person name="Chen C."/>
            <person name="Yan M."/>
            <person name="Daum C."/>
            <person name="Ng V."/>
            <person name="Clum A."/>
            <person name="Steindorff A."/>
            <person name="Ohm R.A."/>
            <person name="Martin F."/>
            <person name="Silar P."/>
            <person name="Natvig D.O."/>
            <person name="Lalanne C."/>
            <person name="Gautier V."/>
            <person name="Ament-Velasquez S.L."/>
            <person name="Kruys A."/>
            <person name="Hutchinson M.I."/>
            <person name="Powell A.J."/>
            <person name="Barry K."/>
            <person name="Miller A.N."/>
            <person name="Grigoriev I.V."/>
            <person name="Debuchy R."/>
            <person name="Gladieux P."/>
            <person name="Hiltunen Thoren M."/>
            <person name="Johannesson H."/>
        </authorList>
    </citation>
    <scope>NUCLEOTIDE SEQUENCE [LARGE SCALE GENOMIC DNA]</scope>
    <source>
        <strain evidence="1 2">FGSC 10403</strain>
    </source>
</reference>
<dbReference type="GeneID" id="87876955"/>
<name>A0AAJ0HY36_9PEZI</name>
<proteinExistence type="predicted"/>
<comment type="caution">
    <text evidence="1">The sequence shown here is derived from an EMBL/GenBank/DDBJ whole genome shotgun (WGS) entry which is preliminary data.</text>
</comment>